<organism evidence="3 4">
    <name type="scientific">Cellulophaga baltica</name>
    <dbReference type="NCBI Taxonomy" id="76594"/>
    <lineage>
        <taxon>Bacteria</taxon>
        <taxon>Pseudomonadati</taxon>
        <taxon>Bacteroidota</taxon>
        <taxon>Flavobacteriia</taxon>
        <taxon>Flavobacteriales</taxon>
        <taxon>Flavobacteriaceae</taxon>
        <taxon>Cellulophaga</taxon>
    </lineage>
</organism>
<dbReference type="GO" id="GO:0016810">
    <property type="term" value="F:hydrolase activity, acting on carbon-nitrogen (but not peptide) bonds"/>
    <property type="evidence" value="ECO:0007669"/>
    <property type="project" value="InterPro"/>
</dbReference>
<dbReference type="Gene3D" id="2.30.40.10">
    <property type="entry name" value="Urease, subunit C, domain 1"/>
    <property type="match status" value="2"/>
</dbReference>
<dbReference type="Proteomes" id="UP000182114">
    <property type="component" value="Unassembled WGS sequence"/>
</dbReference>
<dbReference type="RefSeq" id="WP_074537825.1">
    <property type="nucleotide sequence ID" value="NZ_FNBD01000003.1"/>
</dbReference>
<proteinExistence type="predicted"/>
<evidence type="ECO:0000259" key="2">
    <source>
        <dbReference type="Pfam" id="PF01979"/>
    </source>
</evidence>
<dbReference type="SUPFAM" id="SSF51338">
    <property type="entry name" value="Composite domain of metallo-dependent hydrolases"/>
    <property type="match status" value="1"/>
</dbReference>
<reference evidence="4" key="1">
    <citation type="submission" date="2016-10" db="EMBL/GenBank/DDBJ databases">
        <authorList>
            <person name="Varghese N."/>
            <person name="Submissions S."/>
        </authorList>
    </citation>
    <scope>NUCLEOTIDE SEQUENCE [LARGE SCALE GENOMIC DNA]</scope>
    <source>
        <strain evidence="4">DSM 24729</strain>
    </source>
</reference>
<dbReference type="AlphaFoldDB" id="A0A1G7FFS5"/>
<dbReference type="Pfam" id="PF01979">
    <property type="entry name" value="Amidohydro_1"/>
    <property type="match status" value="1"/>
</dbReference>
<sequence>MKYICTLFFVFIVTSSFNTPFSTTKNSSEKVVYDVVFREGLAGTYEKWKTNKNTVNYYYTYTDRGRGPEFSEELRFNKNGFISSQTVTGVNYLKDSIQEFFKSEKHSATWLNPKGEKKGAFNGDALYFRYDGSPAIYEILARLLMAAEDQKVKLFPIGEVELVENLPITLSNNTEVKLLMVKGLDLNPTYLWMIGNEMVAKISGNLHVIRADLKELRLEMKGIQDAIEDKYLARLIKKLSHTLEDVLIKNVNIFTPQGTILNNQDVLVNGDRITAINRSDDHEIGSEIEVINGQGKTLLPGMFDMHTHNTKFRGMLHVAGGVTSVRDLANNKQLKTLSNQFNTNEIIGPRIVTFGGIIDGDGPYANQRNVVSSVEEGLAEIQEYKELGYQQIKLYSSIRPKWVAPLTKRAHELEMRVSGHIPAFMTATQAINQGYDEIQHMNMVFLNFLSDTIDTRTPLRHTMSAYHGVDLNLKSKEYLDFVELLKTKNIRIDPTVSIFENMFVSVKGEPSPTYVKIIDRLPLLNQRDYYSGGLPKSGEKIARYKGSFNKMLAVVYDLHQKGIEIVPGTDGLPGFLYHRELELYAQAGISASEVLQLATIKSAEMTGVSASYGTIEVGKMADLILVDGNPLEDMSAIRNVEWTMKGGTLFYAKEVYQAMGIKHFK</sequence>
<feature type="domain" description="Amidohydrolase-related" evidence="2">
    <location>
        <begin position="298"/>
        <end position="648"/>
    </location>
</feature>
<protein>
    <submittedName>
        <fullName evidence="3">Amidohydrolase family protein</fullName>
    </submittedName>
</protein>
<dbReference type="InterPro" id="IPR051781">
    <property type="entry name" value="Metallo-dep_Hydrolase"/>
</dbReference>
<dbReference type="InterPro" id="IPR011059">
    <property type="entry name" value="Metal-dep_hydrolase_composite"/>
</dbReference>
<evidence type="ECO:0000313" key="3">
    <source>
        <dbReference type="EMBL" id="SDE74793.1"/>
    </source>
</evidence>
<feature type="signal peptide" evidence="1">
    <location>
        <begin position="1"/>
        <end position="18"/>
    </location>
</feature>
<dbReference type="PANTHER" id="PTHR43135:SF3">
    <property type="entry name" value="ALPHA-D-RIBOSE 1-METHYLPHOSPHONATE 5-TRIPHOSPHATE DIPHOSPHATASE"/>
    <property type="match status" value="1"/>
</dbReference>
<accession>A0A1G7FFS5</accession>
<evidence type="ECO:0000313" key="4">
    <source>
        <dbReference type="Proteomes" id="UP000182114"/>
    </source>
</evidence>
<keyword evidence="3" id="KW-0378">Hydrolase</keyword>
<name>A0A1G7FFS5_9FLAO</name>
<evidence type="ECO:0000256" key="1">
    <source>
        <dbReference type="SAM" id="SignalP"/>
    </source>
</evidence>
<keyword evidence="1" id="KW-0732">Signal</keyword>
<dbReference type="SUPFAM" id="SSF51556">
    <property type="entry name" value="Metallo-dependent hydrolases"/>
    <property type="match status" value="1"/>
</dbReference>
<dbReference type="EMBL" id="FNBD01000003">
    <property type="protein sequence ID" value="SDE74793.1"/>
    <property type="molecule type" value="Genomic_DNA"/>
</dbReference>
<dbReference type="PANTHER" id="PTHR43135">
    <property type="entry name" value="ALPHA-D-RIBOSE 1-METHYLPHOSPHONATE 5-TRIPHOSPHATE DIPHOSPHATASE"/>
    <property type="match status" value="1"/>
</dbReference>
<dbReference type="Gene3D" id="3.20.20.140">
    <property type="entry name" value="Metal-dependent hydrolases"/>
    <property type="match status" value="1"/>
</dbReference>
<keyword evidence="4" id="KW-1185">Reference proteome</keyword>
<gene>
    <name evidence="3" type="ORF">SAMN04487992_103235</name>
</gene>
<dbReference type="InterPro" id="IPR032466">
    <property type="entry name" value="Metal_Hydrolase"/>
</dbReference>
<feature type="chain" id="PRO_5010377348" evidence="1">
    <location>
        <begin position="19"/>
        <end position="665"/>
    </location>
</feature>
<dbReference type="InterPro" id="IPR006680">
    <property type="entry name" value="Amidohydro-rel"/>
</dbReference>